<dbReference type="FunFam" id="2.60.40.10:FF:001272">
    <property type="entry name" value="titin isoform X1"/>
    <property type="match status" value="1"/>
</dbReference>
<dbReference type="Pfam" id="PF18362">
    <property type="entry name" value="THB"/>
    <property type="match status" value="1"/>
</dbReference>
<proteinExistence type="inferred from homology"/>
<evidence type="ECO:0000256" key="2">
    <source>
        <dbReference type="ARBA" id="ARBA00004496"/>
    </source>
</evidence>
<dbReference type="InterPro" id="IPR036179">
    <property type="entry name" value="Ig-like_dom_sf"/>
</dbReference>
<dbReference type="SUPFAM" id="SSF48726">
    <property type="entry name" value="Immunoglobulin"/>
    <property type="match status" value="6"/>
</dbReference>
<evidence type="ECO:0000256" key="8">
    <source>
        <dbReference type="ARBA" id="ARBA00023242"/>
    </source>
</evidence>
<dbReference type="InterPro" id="IPR003598">
    <property type="entry name" value="Ig_sub2"/>
</dbReference>
<dbReference type="PROSITE" id="PS50835">
    <property type="entry name" value="IG_LIKE"/>
    <property type="match status" value="3"/>
</dbReference>
<evidence type="ECO:0000256" key="1">
    <source>
        <dbReference type="ARBA" id="ARBA00004123"/>
    </source>
</evidence>
<evidence type="ECO:0000256" key="5">
    <source>
        <dbReference type="ARBA" id="ARBA00022553"/>
    </source>
</evidence>
<evidence type="ECO:0000256" key="7">
    <source>
        <dbReference type="ARBA" id="ARBA00023157"/>
    </source>
</evidence>
<feature type="domain" description="Ig-like" evidence="10">
    <location>
        <begin position="130"/>
        <end position="245"/>
    </location>
</feature>
<accession>A0A8C1WAB4</accession>
<sequence length="737" mass="83459">MSDAGEYSVVAGASVSKANLKVEGKDVRISEPAKKDITKQRATFEFEVNEDDIEGRWLKNGVEIQSSEERFSYVTVRKTHRLTITEIYRSDAGEYTFIAGKNMSTVNLRVQSEYKAGAAPATAAAAPTAPQTVTKLDNLFFIEEPKSIHIVESKLLLSAKQCRYVIFMITVKSTFIAKVGGDPIPNVKWMKGKWRQMTHGGRVNIQQKGQEAKLEIKEVTKSDSGQYRCVASSKHGEIECSTDLNVDEKKKSGPEVVKLKNSKSHFCYDYNLALFFVAFRTPSKQKSPKEDKDIDIVELLRNVDPKEYEKYARMYGITDFRGLLQAIEFLKKEKGEEKLPVKFTKNLEEETSVFKGQPMYLTCELSKDRDVVWKKNGQEIKEIPGKIQINVIGLQRTITIQDANDDDAGAYTCECENIKTQTNVKLEMEFTDPLKDVTVHEKKQAKFECSINKDVPKVIWFKGSDIVTQGNKYEIIDDGKKHILIINNCGFEDEGEYSIEVLGKTSKAKLMVEGKSWLSSCDVQVYEKDDARFEIEMSREAKAVRWLKGSQELKADEKFEILAEGKRHILVVRSAAYEDEAKYMFEAEDKRTSAKLVIQGNENSSLTKCYVQYMIHRTFCILVIHVENIMSSSISTEGEPYFTTKLQDYTAVEKDEVVLKCEVSKSSAQVKWFKDGKEITPSKNVLIKADGKKRILTVKKAEKANIGEYVCDCGSDKTAAKLNIEGMSVLCILCLYY</sequence>
<keyword evidence="7" id="KW-1015">Disulfide bond</keyword>
<dbReference type="InterPro" id="IPR052385">
    <property type="entry name" value="Obscurin/Obscurin-like_Reg"/>
</dbReference>
<keyword evidence="5" id="KW-0597">Phosphoprotein</keyword>
<keyword evidence="9" id="KW-0393">Immunoglobulin domain</keyword>
<dbReference type="PANTHER" id="PTHR35971">
    <property type="entry name" value="SI:DKEY-31G6.6"/>
    <property type="match status" value="1"/>
</dbReference>
<dbReference type="GO" id="GO:0005737">
    <property type="term" value="C:cytoplasm"/>
    <property type="evidence" value="ECO:0007669"/>
    <property type="project" value="UniProtKB-SubCell"/>
</dbReference>
<dbReference type="InterPro" id="IPR040849">
    <property type="entry name" value="MyBP-C_THB"/>
</dbReference>
<keyword evidence="8" id="KW-0539">Nucleus</keyword>
<evidence type="ECO:0000256" key="4">
    <source>
        <dbReference type="ARBA" id="ARBA00022490"/>
    </source>
</evidence>
<evidence type="ECO:0000313" key="11">
    <source>
        <dbReference type="Ensembl" id="ENSCCRP00015063934.1"/>
    </source>
</evidence>
<evidence type="ECO:0000259" key="10">
    <source>
        <dbReference type="PROSITE" id="PS50835"/>
    </source>
</evidence>
<dbReference type="PANTHER" id="PTHR35971:SF5">
    <property type="entry name" value="OBSCURIN LIKE CYTOSKELETAL ADAPTOR 1"/>
    <property type="match status" value="1"/>
</dbReference>
<dbReference type="FunFam" id="2.60.40.10:FF:001385">
    <property type="entry name" value="titin isoform X1"/>
    <property type="match status" value="1"/>
</dbReference>
<dbReference type="SMART" id="SM00408">
    <property type="entry name" value="IGc2"/>
    <property type="match status" value="4"/>
</dbReference>
<dbReference type="AlphaFoldDB" id="A0A8C1WAB4"/>
<dbReference type="Ensembl" id="ENSCCRT00015066041.1">
    <property type="protein sequence ID" value="ENSCCRP00015063934.1"/>
    <property type="gene ID" value="ENSCCRG00015026095.1"/>
</dbReference>
<feature type="domain" description="Ig-like" evidence="10">
    <location>
        <begin position="340"/>
        <end position="431"/>
    </location>
</feature>
<dbReference type="Proteomes" id="UP000694700">
    <property type="component" value="Unplaced"/>
</dbReference>
<name>A0A8C1WAB4_CYPCA</name>
<comment type="similarity">
    <text evidence="3">Belongs to the protein kinase superfamily. CAMK Ser/Thr protein kinase family.</text>
</comment>
<dbReference type="FunFam" id="2.60.40.10:FF:000050">
    <property type="entry name" value="Titin isoform B"/>
    <property type="match status" value="1"/>
</dbReference>
<evidence type="ECO:0000256" key="6">
    <source>
        <dbReference type="ARBA" id="ARBA00022737"/>
    </source>
</evidence>
<evidence type="ECO:0000313" key="12">
    <source>
        <dbReference type="Proteomes" id="UP000694700"/>
    </source>
</evidence>
<dbReference type="InterPro" id="IPR003599">
    <property type="entry name" value="Ig_sub"/>
</dbReference>
<dbReference type="Pfam" id="PF07679">
    <property type="entry name" value="I-set"/>
    <property type="match status" value="6"/>
</dbReference>
<dbReference type="InterPro" id="IPR013098">
    <property type="entry name" value="Ig_I-set"/>
</dbReference>
<dbReference type="Gene3D" id="2.60.40.10">
    <property type="entry name" value="Immunoglobulins"/>
    <property type="match status" value="6"/>
</dbReference>
<reference evidence="11" key="1">
    <citation type="submission" date="2025-08" db="UniProtKB">
        <authorList>
            <consortium name="Ensembl"/>
        </authorList>
    </citation>
    <scope>IDENTIFICATION</scope>
</reference>
<dbReference type="FunFam" id="2.60.40.10:FF:000214">
    <property type="entry name" value="titin isoform X1"/>
    <property type="match status" value="1"/>
</dbReference>
<keyword evidence="6" id="KW-0677">Repeat</keyword>
<comment type="subcellular location">
    <subcellularLocation>
        <location evidence="2">Cytoplasm</location>
    </subcellularLocation>
    <subcellularLocation>
        <location evidence="1">Nucleus</location>
    </subcellularLocation>
</comment>
<feature type="domain" description="Ig-like" evidence="10">
    <location>
        <begin position="640"/>
        <end position="723"/>
    </location>
</feature>
<protein>
    <recommendedName>
        <fullName evidence="10">Ig-like domain-containing protein</fullName>
    </recommendedName>
</protein>
<dbReference type="FunFam" id="2.60.40.10:FF:001581">
    <property type="entry name" value="titin isoform X1"/>
    <property type="match status" value="1"/>
</dbReference>
<dbReference type="SMART" id="SM00409">
    <property type="entry name" value="IG"/>
    <property type="match status" value="6"/>
</dbReference>
<keyword evidence="4" id="KW-0963">Cytoplasm</keyword>
<dbReference type="InterPro" id="IPR007110">
    <property type="entry name" value="Ig-like_dom"/>
</dbReference>
<evidence type="ECO:0000256" key="9">
    <source>
        <dbReference type="ARBA" id="ARBA00023319"/>
    </source>
</evidence>
<dbReference type="InterPro" id="IPR013783">
    <property type="entry name" value="Ig-like_fold"/>
</dbReference>
<evidence type="ECO:0000256" key="3">
    <source>
        <dbReference type="ARBA" id="ARBA00006692"/>
    </source>
</evidence>
<organism evidence="11 12">
    <name type="scientific">Cyprinus carpio</name>
    <name type="common">Common carp</name>
    <dbReference type="NCBI Taxonomy" id="7962"/>
    <lineage>
        <taxon>Eukaryota</taxon>
        <taxon>Metazoa</taxon>
        <taxon>Chordata</taxon>
        <taxon>Craniata</taxon>
        <taxon>Vertebrata</taxon>
        <taxon>Euteleostomi</taxon>
        <taxon>Actinopterygii</taxon>
        <taxon>Neopterygii</taxon>
        <taxon>Teleostei</taxon>
        <taxon>Ostariophysi</taxon>
        <taxon>Cypriniformes</taxon>
        <taxon>Cyprinidae</taxon>
        <taxon>Cyprininae</taxon>
        <taxon>Cyprinus</taxon>
    </lineage>
</organism>
<dbReference type="GO" id="GO:0005634">
    <property type="term" value="C:nucleus"/>
    <property type="evidence" value="ECO:0007669"/>
    <property type="project" value="UniProtKB-SubCell"/>
</dbReference>